<dbReference type="InterPro" id="IPR000742">
    <property type="entry name" value="EGF"/>
</dbReference>
<feature type="non-terminal residue" evidence="13">
    <location>
        <position position="1096"/>
    </location>
</feature>
<gene>
    <name evidence="13" type="ORF">MNOR_LOCUS4270</name>
</gene>
<comment type="caution">
    <text evidence="9">Lacks conserved residue(s) required for the propagation of feature annotation.</text>
</comment>
<dbReference type="Pfam" id="PF02210">
    <property type="entry name" value="Laminin_G_2"/>
    <property type="match status" value="2"/>
</dbReference>
<dbReference type="InterPro" id="IPR013320">
    <property type="entry name" value="ConA-like_dom_sf"/>
</dbReference>
<evidence type="ECO:0000259" key="10">
    <source>
        <dbReference type="PROSITE" id="PS50025"/>
    </source>
</evidence>
<keyword evidence="7 9" id="KW-1015">Disulfide bond</keyword>
<feature type="domain" description="Cadherin" evidence="12">
    <location>
        <begin position="293"/>
        <end position="395"/>
    </location>
</feature>
<feature type="domain" description="Laminin G" evidence="10">
    <location>
        <begin position="975"/>
        <end position="1096"/>
    </location>
</feature>
<dbReference type="SMART" id="SM00282">
    <property type="entry name" value="LamG"/>
    <property type="match status" value="2"/>
</dbReference>
<dbReference type="CDD" id="cd00110">
    <property type="entry name" value="LamG"/>
    <property type="match status" value="2"/>
</dbReference>
<feature type="non-terminal residue" evidence="13">
    <location>
        <position position="1"/>
    </location>
</feature>
<dbReference type="PROSITE" id="PS01186">
    <property type="entry name" value="EGF_2"/>
    <property type="match status" value="1"/>
</dbReference>
<dbReference type="GO" id="GO:0008013">
    <property type="term" value="F:beta-catenin binding"/>
    <property type="evidence" value="ECO:0007669"/>
    <property type="project" value="TreeGrafter"/>
</dbReference>
<comment type="subcellular location">
    <subcellularLocation>
        <location evidence="1">Membrane</location>
    </subcellularLocation>
</comment>
<evidence type="ECO:0000256" key="4">
    <source>
        <dbReference type="ARBA" id="ARBA00022737"/>
    </source>
</evidence>
<evidence type="ECO:0000313" key="14">
    <source>
        <dbReference type="Proteomes" id="UP001497623"/>
    </source>
</evidence>
<dbReference type="EMBL" id="CAXKWB010001549">
    <property type="protein sequence ID" value="CAL4064812.1"/>
    <property type="molecule type" value="Genomic_DNA"/>
</dbReference>
<dbReference type="FunFam" id="2.60.40.60:FF:000095">
    <property type="entry name" value="Cadherin 13"/>
    <property type="match status" value="1"/>
</dbReference>
<dbReference type="PANTHER" id="PTHR24027">
    <property type="entry name" value="CADHERIN-23"/>
    <property type="match status" value="1"/>
</dbReference>
<feature type="domain" description="Laminin G" evidence="10">
    <location>
        <begin position="734"/>
        <end position="941"/>
    </location>
</feature>
<keyword evidence="9" id="KW-0245">EGF-like domain</keyword>
<dbReference type="PROSITE" id="PS50025">
    <property type="entry name" value="LAM_G_DOMAIN"/>
    <property type="match status" value="2"/>
</dbReference>
<dbReference type="InterPro" id="IPR015919">
    <property type="entry name" value="Cadherin-like_sf"/>
</dbReference>
<dbReference type="SMART" id="SM00181">
    <property type="entry name" value="EGF"/>
    <property type="match status" value="2"/>
</dbReference>
<dbReference type="GO" id="GO:0045296">
    <property type="term" value="F:cadherin binding"/>
    <property type="evidence" value="ECO:0007669"/>
    <property type="project" value="TreeGrafter"/>
</dbReference>
<feature type="domain" description="Cadherin" evidence="12">
    <location>
        <begin position="56"/>
        <end position="174"/>
    </location>
</feature>
<evidence type="ECO:0000313" key="13">
    <source>
        <dbReference type="EMBL" id="CAL4064812.1"/>
    </source>
</evidence>
<dbReference type="Pfam" id="PF00028">
    <property type="entry name" value="Cadherin"/>
    <property type="match status" value="1"/>
</dbReference>
<evidence type="ECO:0000256" key="8">
    <source>
        <dbReference type="PROSITE-ProRule" id="PRU00043"/>
    </source>
</evidence>
<keyword evidence="2" id="KW-0479">Metal-binding</keyword>
<dbReference type="SUPFAM" id="SSF49313">
    <property type="entry name" value="Cadherin-like"/>
    <property type="match status" value="5"/>
</dbReference>
<dbReference type="GO" id="GO:0007156">
    <property type="term" value="P:homophilic cell adhesion via plasma membrane adhesion molecules"/>
    <property type="evidence" value="ECO:0007669"/>
    <property type="project" value="InterPro"/>
</dbReference>
<keyword evidence="3" id="KW-0732">Signal</keyword>
<dbReference type="Gene3D" id="2.60.120.200">
    <property type="match status" value="2"/>
</dbReference>
<dbReference type="PROSITE" id="PS50026">
    <property type="entry name" value="EGF_3"/>
    <property type="match status" value="2"/>
</dbReference>
<dbReference type="Gene3D" id="2.10.25.10">
    <property type="entry name" value="Laminin"/>
    <property type="match status" value="1"/>
</dbReference>
<evidence type="ECO:0000259" key="11">
    <source>
        <dbReference type="PROSITE" id="PS50026"/>
    </source>
</evidence>
<evidence type="ECO:0000256" key="1">
    <source>
        <dbReference type="ARBA" id="ARBA00004370"/>
    </source>
</evidence>
<feature type="domain" description="EGF-like" evidence="11">
    <location>
        <begin position="695"/>
        <end position="731"/>
    </location>
</feature>
<dbReference type="CDD" id="cd11304">
    <property type="entry name" value="Cadherin_repeat"/>
    <property type="match status" value="5"/>
</dbReference>
<dbReference type="SMART" id="SM00112">
    <property type="entry name" value="CA"/>
    <property type="match status" value="4"/>
</dbReference>
<evidence type="ECO:0000256" key="9">
    <source>
        <dbReference type="PROSITE-ProRule" id="PRU00076"/>
    </source>
</evidence>
<dbReference type="Proteomes" id="UP001497623">
    <property type="component" value="Unassembled WGS sequence"/>
</dbReference>
<evidence type="ECO:0000256" key="3">
    <source>
        <dbReference type="ARBA" id="ARBA00022729"/>
    </source>
</evidence>
<feature type="disulfide bond" evidence="9">
    <location>
        <begin position="941"/>
        <end position="951"/>
    </location>
</feature>
<comment type="caution">
    <text evidence="13">The sequence shown here is derived from an EMBL/GenBank/DDBJ whole genome shotgun (WGS) entry which is preliminary data.</text>
</comment>
<dbReference type="GO" id="GO:0016342">
    <property type="term" value="C:catenin complex"/>
    <property type="evidence" value="ECO:0007669"/>
    <property type="project" value="TreeGrafter"/>
</dbReference>
<evidence type="ECO:0000256" key="7">
    <source>
        <dbReference type="ARBA" id="ARBA00023157"/>
    </source>
</evidence>
<reference evidence="13 14" key="1">
    <citation type="submission" date="2024-05" db="EMBL/GenBank/DDBJ databases">
        <authorList>
            <person name="Wallberg A."/>
        </authorList>
    </citation>
    <scope>NUCLEOTIDE SEQUENCE [LARGE SCALE GENOMIC DNA]</scope>
</reference>
<keyword evidence="14" id="KW-1185">Reference proteome</keyword>
<evidence type="ECO:0000256" key="2">
    <source>
        <dbReference type="ARBA" id="ARBA00022723"/>
    </source>
</evidence>
<feature type="domain" description="EGF-like" evidence="11">
    <location>
        <begin position="937"/>
        <end position="972"/>
    </location>
</feature>
<keyword evidence="6" id="KW-0472">Membrane</keyword>
<dbReference type="GO" id="GO:0031175">
    <property type="term" value="P:neuron projection development"/>
    <property type="evidence" value="ECO:0007669"/>
    <property type="project" value="TreeGrafter"/>
</dbReference>
<keyword evidence="4" id="KW-0677">Repeat</keyword>
<dbReference type="GO" id="GO:0001736">
    <property type="term" value="P:establishment of planar polarity"/>
    <property type="evidence" value="ECO:0007669"/>
    <property type="project" value="UniProtKB-ARBA"/>
</dbReference>
<accession>A0AAV2PW89</accession>
<dbReference type="InterPro" id="IPR001791">
    <property type="entry name" value="Laminin_G"/>
</dbReference>
<dbReference type="InterPro" id="IPR020894">
    <property type="entry name" value="Cadherin_CS"/>
</dbReference>
<dbReference type="CDD" id="cd00054">
    <property type="entry name" value="EGF_CA"/>
    <property type="match status" value="2"/>
</dbReference>
<evidence type="ECO:0000259" key="12">
    <source>
        <dbReference type="PROSITE" id="PS50268"/>
    </source>
</evidence>
<dbReference type="GO" id="GO:0007163">
    <property type="term" value="P:establishment or maintenance of cell polarity"/>
    <property type="evidence" value="ECO:0007669"/>
    <property type="project" value="UniProtKB-ARBA"/>
</dbReference>
<dbReference type="Gene3D" id="2.60.40.60">
    <property type="entry name" value="Cadherins"/>
    <property type="match status" value="4"/>
</dbReference>
<dbReference type="GO" id="GO:0005509">
    <property type="term" value="F:calcium ion binding"/>
    <property type="evidence" value="ECO:0007669"/>
    <property type="project" value="UniProtKB-UniRule"/>
</dbReference>
<dbReference type="SUPFAM" id="SSF49899">
    <property type="entry name" value="Concanavalin A-like lectins/glucanases"/>
    <property type="match status" value="2"/>
</dbReference>
<dbReference type="PANTHER" id="PTHR24027:SF438">
    <property type="entry name" value="CADHERIN 23"/>
    <property type="match status" value="1"/>
</dbReference>
<feature type="domain" description="Cadherin" evidence="12">
    <location>
        <begin position="15"/>
        <end position="55"/>
    </location>
</feature>
<dbReference type="PRINTS" id="PR00205">
    <property type="entry name" value="CADHERIN"/>
</dbReference>
<dbReference type="InterPro" id="IPR039808">
    <property type="entry name" value="Cadherin"/>
</dbReference>
<feature type="disulfide bond" evidence="9">
    <location>
        <begin position="721"/>
        <end position="730"/>
    </location>
</feature>
<feature type="domain" description="Cadherin" evidence="12">
    <location>
        <begin position="175"/>
        <end position="278"/>
    </location>
</feature>
<evidence type="ECO:0000256" key="6">
    <source>
        <dbReference type="ARBA" id="ARBA00023136"/>
    </source>
</evidence>
<keyword evidence="5 8" id="KW-0106">Calcium</keyword>
<dbReference type="InterPro" id="IPR002126">
    <property type="entry name" value="Cadherin-like_dom"/>
</dbReference>
<feature type="disulfide bond" evidence="9">
    <location>
        <begin position="962"/>
        <end position="971"/>
    </location>
</feature>
<protein>
    <submittedName>
        <fullName evidence="13">Uncharacterized protein</fullName>
    </submittedName>
</protein>
<sequence length="1096" mass="121028">INGDSGLVTTALCCLDREITPFYNLQVIATDGGGLKGTGTVVVRLADVNDNSPRLIQPLWEIKVVETWGAGPSDNSTLLKLSARDQDSHNHFYYRVVPHSGWGWQQFGVRSVGTVGELFANQVLDYEDPNHRRGFRFMVQVTDKGINGWEDARHVDAAWVTVHLIDVNDNPPEFLRDNARITIREDTPTGTLLATFTAQDIDAAESGKIEYKVSGVNDALEVDESGSVRLLQSLDREAISSNVAMVQVIAKDKGDPPLSATATLSITLTDVNDCSPHLKPPLRFHTREGSRPTRLAMLTATDDDVWAAGNGPPFKFALDKSNTQAVLQNIKLHYRMQLDSGRGGAELWTSRPLDREQHPHLDVKITVTDNGGLSSTDIVSIIVDDENDNRMKPGKKTVFLWKTRSGAGEMSLGRIWVNDPDDWDAHDKQFQWAREPNPLFSLNNETGFIKANQNLPNGRHELQFVVSDKHWGQQQVSANVSVDVRLLHPEAIIHAAAITMVHLTPAQLTSGWTPKNKGGYLGHLITSISRTLGESLIVELVSIYSEAIDAHSSNTNFSHAYADTKLQPINSEERLNHRNTTPSGVCLWVAVRDTSGHYMNPTRLQGLLLLNSHKLEKVVRTGVKVKGSYGSSGITTPLTLFYRNKNYPASAASSHPSMALNMQLVDANNTAIVTPLIHHSRPCWKNYAPNLYMASNDHCVPGSCLNGGRCINTQEGNRCICPGGSWGRECKILTRSFEGSGWIWVEPPTTCLPTQISLRVLTLQTSALLLYYGPMTSPSKKIGLRHSTPMMALQLQNGKPELILQGEEIDHKLVVDATVNDGEWHTLHVILNHRGAVLQLDYCGKGWQDHQHTQDDSHCVVRKVWKSSRGILESIPGPLQIGGTAHSIPNADTHRWTYQPTSHKLHGCIDSIRVNQKLVDIGSPPLAHGSKVRCGMQESMCEDGCGLRGHCTGGIKNYECSCDPGWHGKGCRNPTMPVRVGLGSYLNVALSFTPNPFVLHLQLRIRTRQEQGLLLLLASQQRQAIIKLELQEGSVCMVVNVMSSQRVCVMGVSDGTWHVVMAERHGDNMLIAIDDGDDWRSNQSLINIDLVFPNVN</sequence>
<dbReference type="GO" id="GO:0016477">
    <property type="term" value="P:cell migration"/>
    <property type="evidence" value="ECO:0007669"/>
    <property type="project" value="TreeGrafter"/>
</dbReference>
<dbReference type="PROSITE" id="PS00022">
    <property type="entry name" value="EGF_1"/>
    <property type="match status" value="2"/>
</dbReference>
<dbReference type="PROSITE" id="PS00232">
    <property type="entry name" value="CADHERIN_1"/>
    <property type="match status" value="1"/>
</dbReference>
<name>A0AAV2PW89_MEGNR</name>
<proteinExistence type="predicted"/>
<organism evidence="13 14">
    <name type="scientific">Meganyctiphanes norvegica</name>
    <name type="common">Northern krill</name>
    <name type="synonym">Thysanopoda norvegica</name>
    <dbReference type="NCBI Taxonomy" id="48144"/>
    <lineage>
        <taxon>Eukaryota</taxon>
        <taxon>Metazoa</taxon>
        <taxon>Ecdysozoa</taxon>
        <taxon>Arthropoda</taxon>
        <taxon>Crustacea</taxon>
        <taxon>Multicrustacea</taxon>
        <taxon>Malacostraca</taxon>
        <taxon>Eumalacostraca</taxon>
        <taxon>Eucarida</taxon>
        <taxon>Euphausiacea</taxon>
        <taxon>Euphausiidae</taxon>
        <taxon>Meganyctiphanes</taxon>
    </lineage>
</organism>
<dbReference type="PROSITE" id="PS50268">
    <property type="entry name" value="CADHERIN_2"/>
    <property type="match status" value="4"/>
</dbReference>
<dbReference type="AlphaFoldDB" id="A0AAV2PW89"/>
<evidence type="ECO:0000256" key="5">
    <source>
        <dbReference type="ARBA" id="ARBA00022837"/>
    </source>
</evidence>